<name>A0A482THE3_9EURY</name>
<dbReference type="RefSeq" id="WP_129783262.1">
    <property type="nucleotide sequence ID" value="NZ_RZHH01000002.1"/>
</dbReference>
<sequence length="62" mass="7156">MTTVRGKPITIITNGVAHYFEPGCDETTRYQGRMELYDSYLRLCDPISVWIPRENVDMVSES</sequence>
<dbReference type="Proteomes" id="UP000294028">
    <property type="component" value="Unassembled WGS sequence"/>
</dbReference>
<evidence type="ECO:0000313" key="2">
    <source>
        <dbReference type="Proteomes" id="UP000294028"/>
    </source>
</evidence>
<evidence type="ECO:0000313" key="1">
    <source>
        <dbReference type="EMBL" id="RYJ12761.1"/>
    </source>
</evidence>
<dbReference type="AlphaFoldDB" id="A0A482THE3"/>
<accession>A0A482THE3</accession>
<dbReference type="EMBL" id="RZHH01000002">
    <property type="protein sequence ID" value="RYJ12761.1"/>
    <property type="molecule type" value="Genomic_DNA"/>
</dbReference>
<comment type="caution">
    <text evidence="1">The sequence shown here is derived from an EMBL/GenBank/DDBJ whole genome shotgun (WGS) entry which is preliminary data.</text>
</comment>
<reference evidence="1 2" key="1">
    <citation type="submission" date="2018-12" db="EMBL/GenBank/DDBJ databases">
        <title>Genome analysis provides insights into bioremediation potentialities of Halogeometricum borinquense strain N11.</title>
        <authorList>
            <person name="Najjari A."/>
            <person name="Youssef N."/>
            <person name="Fhoula I."/>
            <person name="Ben Dhia O."/>
            <person name="Mahjoubi M."/>
            <person name="Ouzari H.I."/>
            <person name="Cherif A."/>
        </authorList>
    </citation>
    <scope>NUCLEOTIDE SEQUENCE [LARGE SCALE GENOMIC DNA]</scope>
    <source>
        <strain evidence="1 2">N11</strain>
    </source>
</reference>
<organism evidence="1 2">
    <name type="scientific">Halogeometricum borinquense</name>
    <dbReference type="NCBI Taxonomy" id="60847"/>
    <lineage>
        <taxon>Archaea</taxon>
        <taxon>Methanobacteriati</taxon>
        <taxon>Methanobacteriota</taxon>
        <taxon>Stenosarchaea group</taxon>
        <taxon>Halobacteria</taxon>
        <taxon>Halobacteriales</taxon>
        <taxon>Haloferacaceae</taxon>
        <taxon>Halogeometricum</taxon>
    </lineage>
</organism>
<proteinExistence type="predicted"/>
<protein>
    <submittedName>
        <fullName evidence="1">Uncharacterized protein</fullName>
    </submittedName>
</protein>
<gene>
    <name evidence="1" type="ORF">ELS19_01425</name>
</gene>